<feature type="transmembrane region" description="Helical" evidence="6">
    <location>
        <begin position="325"/>
        <end position="346"/>
    </location>
</feature>
<protein>
    <recommendedName>
        <fullName evidence="9">O-antigen/teichoic acid export membrane protein</fullName>
    </recommendedName>
</protein>
<feature type="transmembrane region" description="Helical" evidence="6">
    <location>
        <begin position="358"/>
        <end position="376"/>
    </location>
</feature>
<dbReference type="PANTHER" id="PTHR30250:SF11">
    <property type="entry name" value="O-ANTIGEN TRANSPORTER-RELATED"/>
    <property type="match status" value="1"/>
</dbReference>
<sequence>MKKAAIINMLVSAFAICLQLLSISIVGRVEALSVSLIAIIEMATALAFTIGLFGGEQAFINYLNKNKYSDEKSIFIILMMIFLSSLFVSAFIDYLSTSSDVLKGINNSFIYIFLISSFCAFNLLLSSLFRSRLQFFKAVFIEKSYVIVFSIFIITSFYFGSDLTISTIFKYGVLASFFSLFISAVIFFCSGLSIAIPKSIELALFRSEYFNRNSAYIYMTSLLIIFYERIDQFFLLGAYGLASLSGYYAVYKISFASRFLTRTINTVSYPFLSKYSHLGDSKRKDEVYSLSRSTNFYITFITSIIIASFPEEVIGLFYGDSFSEYSSVLVVMSITMAFGSINQSDYNYMNSSNMSKHFLANSVIAVTIQISLILLLTESFGLIALVFSRMIAAISSSLYAHFTLREHKVSWIPLFFCFLFLIIICLTTNQNFIIDL</sequence>
<dbReference type="InterPro" id="IPR050833">
    <property type="entry name" value="Poly_Biosynth_Transport"/>
</dbReference>
<feature type="transmembrane region" description="Helical" evidence="6">
    <location>
        <begin position="74"/>
        <end position="96"/>
    </location>
</feature>
<feature type="transmembrane region" description="Helical" evidence="6">
    <location>
        <begin position="414"/>
        <end position="434"/>
    </location>
</feature>
<comment type="caution">
    <text evidence="7">The sequence shown here is derived from an EMBL/GenBank/DDBJ whole genome shotgun (WGS) entry which is preliminary data.</text>
</comment>
<feature type="transmembrane region" description="Helical" evidence="6">
    <location>
        <begin position="233"/>
        <end position="251"/>
    </location>
</feature>
<dbReference type="PANTHER" id="PTHR30250">
    <property type="entry name" value="PST FAMILY PREDICTED COLANIC ACID TRANSPORTER"/>
    <property type="match status" value="1"/>
</dbReference>
<feature type="transmembrane region" description="Helical" evidence="6">
    <location>
        <begin position="140"/>
        <end position="159"/>
    </location>
</feature>
<feature type="transmembrane region" description="Helical" evidence="6">
    <location>
        <begin position="108"/>
        <end position="128"/>
    </location>
</feature>
<evidence type="ECO:0000256" key="2">
    <source>
        <dbReference type="ARBA" id="ARBA00022475"/>
    </source>
</evidence>
<feature type="transmembrane region" description="Helical" evidence="6">
    <location>
        <begin position="171"/>
        <end position="197"/>
    </location>
</feature>
<evidence type="ECO:0000256" key="3">
    <source>
        <dbReference type="ARBA" id="ARBA00022692"/>
    </source>
</evidence>
<dbReference type="EMBL" id="CCJV01000138">
    <property type="protein sequence ID" value="CDT62501.1"/>
    <property type="molecule type" value="Genomic_DNA"/>
</dbReference>
<evidence type="ECO:0000313" key="7">
    <source>
        <dbReference type="EMBL" id="CDT62501.1"/>
    </source>
</evidence>
<feature type="transmembrane region" description="Helical" evidence="6">
    <location>
        <begin position="32"/>
        <end position="53"/>
    </location>
</feature>
<feature type="transmembrane region" description="Helical" evidence="6">
    <location>
        <begin position="296"/>
        <end position="319"/>
    </location>
</feature>
<evidence type="ECO:0000256" key="6">
    <source>
        <dbReference type="SAM" id="Phobius"/>
    </source>
</evidence>
<name>A0A822N4H7_9VIBR</name>
<keyword evidence="4 6" id="KW-1133">Transmembrane helix</keyword>
<evidence type="ECO:0000256" key="4">
    <source>
        <dbReference type="ARBA" id="ARBA00022989"/>
    </source>
</evidence>
<dbReference type="GO" id="GO:0005886">
    <property type="term" value="C:plasma membrane"/>
    <property type="evidence" value="ECO:0007669"/>
    <property type="project" value="UniProtKB-SubCell"/>
</dbReference>
<keyword evidence="3 6" id="KW-0812">Transmembrane</keyword>
<organism evidence="7 8">
    <name type="scientific">Vibrio crassostreae</name>
    <dbReference type="NCBI Taxonomy" id="246167"/>
    <lineage>
        <taxon>Bacteria</taxon>
        <taxon>Pseudomonadati</taxon>
        <taxon>Pseudomonadota</taxon>
        <taxon>Gammaproteobacteria</taxon>
        <taxon>Vibrionales</taxon>
        <taxon>Vibrionaceae</taxon>
        <taxon>Vibrio</taxon>
    </lineage>
</organism>
<evidence type="ECO:0000313" key="8">
    <source>
        <dbReference type="Proteomes" id="UP000049495"/>
    </source>
</evidence>
<accession>A0A822N4H7</accession>
<feature type="transmembrane region" description="Helical" evidence="6">
    <location>
        <begin position="382"/>
        <end position="402"/>
    </location>
</feature>
<evidence type="ECO:0000256" key="5">
    <source>
        <dbReference type="ARBA" id="ARBA00023136"/>
    </source>
</evidence>
<dbReference type="AlphaFoldDB" id="A0A822N4H7"/>
<evidence type="ECO:0008006" key="9">
    <source>
        <dbReference type="Google" id="ProtNLM"/>
    </source>
</evidence>
<dbReference type="RefSeq" id="WP_055320073.1">
    <property type="nucleotide sequence ID" value="NZ_CAWQCV010000130.1"/>
</dbReference>
<keyword evidence="5 6" id="KW-0472">Membrane</keyword>
<gene>
    <name evidence="7" type="ORF">VCR5J5_740011</name>
</gene>
<keyword evidence="2" id="KW-1003">Cell membrane</keyword>
<feature type="transmembrane region" description="Helical" evidence="6">
    <location>
        <begin position="209"/>
        <end position="227"/>
    </location>
</feature>
<dbReference type="Proteomes" id="UP000049495">
    <property type="component" value="Unassembled WGS sequence"/>
</dbReference>
<comment type="subcellular location">
    <subcellularLocation>
        <location evidence="1">Cell membrane</location>
        <topology evidence="1">Multi-pass membrane protein</topology>
    </subcellularLocation>
</comment>
<evidence type="ECO:0000256" key="1">
    <source>
        <dbReference type="ARBA" id="ARBA00004651"/>
    </source>
</evidence>
<reference evidence="8" key="1">
    <citation type="submission" date="2014-06" db="EMBL/GenBank/DDBJ databases">
        <authorList>
            <person name="Le Roux Frederique"/>
        </authorList>
    </citation>
    <scope>NUCLEOTIDE SEQUENCE [LARGE SCALE GENOMIC DNA]</scope>
    <source>
        <strain evidence="8">J5-5</strain>
    </source>
</reference>
<proteinExistence type="predicted"/>